<name>A0A894JM82_9VIRU</name>
<sequence>MAYSYGRKYYKKKYGYKSYGRKKYYKKAALYKQMRAINSGTSSTLVQITRSGMTGFTFSAESNTSNVLTICPWGYPGRTTARVLWSTAVASPLYQTYEKIYDEVRLERMEISLAPSNSLVSGSSTLMIYSAVDRKFLGADTVQTVAQLTQASGVIVRNIQPASTIPFKRVFYPKDLQERSTYYDSTSIDETSTPGGRQLRAYSSTPSGFLGFSPGVSYGLLATTAPQSQQSISFVITIKYYLRFRNPKTELDISQVPISKALSNGNAVLNSNPPQNDVVVEESKDADSTVK</sequence>
<feature type="region of interest" description="Disordered" evidence="1">
    <location>
        <begin position="266"/>
        <end position="291"/>
    </location>
</feature>
<feature type="compositionally biased region" description="Basic and acidic residues" evidence="1">
    <location>
        <begin position="281"/>
        <end position="291"/>
    </location>
</feature>
<evidence type="ECO:0000313" key="2">
    <source>
        <dbReference type="EMBL" id="QRV62006.1"/>
    </source>
</evidence>
<proteinExistence type="predicted"/>
<organism evidence="2">
    <name type="scientific">ssDNA virus sp</name>
    <dbReference type="NCBI Taxonomy" id="2593122"/>
    <lineage>
        <taxon>Viruses</taxon>
    </lineage>
</organism>
<dbReference type="EMBL" id="MT135467">
    <property type="protein sequence ID" value="QRV62006.1"/>
    <property type="molecule type" value="Genomic_DNA"/>
</dbReference>
<evidence type="ECO:0000256" key="1">
    <source>
        <dbReference type="SAM" id="MobiDB-lite"/>
    </source>
</evidence>
<accession>A0A894JM82</accession>
<reference evidence="2" key="1">
    <citation type="submission" date="2020-02" db="EMBL/GenBank/DDBJ databases">
        <title>A reference catalog of swine virome.</title>
        <authorList>
            <person name="He B."/>
            <person name="Tu C."/>
        </authorList>
    </citation>
    <scope>NUCLEOTIDE SEQUENCE</scope>
    <source>
        <strain evidence="2">VIRES_GX03_2265080</strain>
    </source>
</reference>
<protein>
    <submittedName>
        <fullName evidence="2">Putative Rep</fullName>
    </submittedName>
</protein>
<feature type="compositionally biased region" description="Polar residues" evidence="1">
    <location>
        <begin position="266"/>
        <end position="275"/>
    </location>
</feature>